<dbReference type="RefSeq" id="WP_190262467.1">
    <property type="nucleotide sequence ID" value="NZ_CP053923.1"/>
</dbReference>
<name>A0A7H1MZS0_9PROT</name>
<evidence type="ECO:0000313" key="9">
    <source>
        <dbReference type="Proteomes" id="UP000516369"/>
    </source>
</evidence>
<reference evidence="8 9" key="1">
    <citation type="submission" date="2020-05" db="EMBL/GenBank/DDBJ databases">
        <title>Complete closed genome sequence of Defluviicoccus vanus.</title>
        <authorList>
            <person name="Bessarab I."/>
            <person name="Arumugam K."/>
            <person name="Maszenan A.M."/>
            <person name="Seviour R.J."/>
            <person name="Williams R.B."/>
        </authorList>
    </citation>
    <scope>NUCLEOTIDE SEQUENCE [LARGE SCALE GENOMIC DNA]</scope>
    <source>
        <strain evidence="8 9">Ben 114</strain>
    </source>
</reference>
<evidence type="ECO:0000259" key="7">
    <source>
        <dbReference type="Pfam" id="PF05154"/>
    </source>
</evidence>
<comment type="subcellular location">
    <subcellularLocation>
        <location evidence="1">Membrane</location>
        <topology evidence="1">Multi-pass membrane protein</topology>
    </subcellularLocation>
</comment>
<feature type="transmembrane region" description="Helical" evidence="6">
    <location>
        <begin position="65"/>
        <end position="96"/>
    </location>
</feature>
<dbReference type="GO" id="GO:0016020">
    <property type="term" value="C:membrane"/>
    <property type="evidence" value="ECO:0007669"/>
    <property type="project" value="UniProtKB-SubCell"/>
</dbReference>
<dbReference type="PANTHER" id="PTHR21016:SF25">
    <property type="entry name" value="TM2 DOMAIN-CONTAINING PROTEIN DDB_G0277895-RELATED"/>
    <property type="match status" value="1"/>
</dbReference>
<evidence type="ECO:0000256" key="5">
    <source>
        <dbReference type="SAM" id="MobiDB-lite"/>
    </source>
</evidence>
<feature type="domain" description="TM2" evidence="7">
    <location>
        <begin position="35"/>
        <end position="81"/>
    </location>
</feature>
<dbReference type="InterPro" id="IPR007829">
    <property type="entry name" value="TM2"/>
</dbReference>
<proteinExistence type="predicted"/>
<evidence type="ECO:0000256" key="2">
    <source>
        <dbReference type="ARBA" id="ARBA00022692"/>
    </source>
</evidence>
<dbReference type="PANTHER" id="PTHR21016">
    <property type="entry name" value="BETA-AMYLOID BINDING PROTEIN-RELATED"/>
    <property type="match status" value="1"/>
</dbReference>
<gene>
    <name evidence="8" type="ORF">HQ394_05780</name>
</gene>
<evidence type="ECO:0000256" key="4">
    <source>
        <dbReference type="ARBA" id="ARBA00023136"/>
    </source>
</evidence>
<dbReference type="KEGG" id="dvn:HQ394_05780"/>
<evidence type="ECO:0000313" key="8">
    <source>
        <dbReference type="EMBL" id="QNT68956.1"/>
    </source>
</evidence>
<protein>
    <submittedName>
        <fullName evidence="8">TM2 domain-containing protein</fullName>
    </submittedName>
</protein>
<keyword evidence="2 6" id="KW-0812">Transmembrane</keyword>
<keyword evidence="9" id="KW-1185">Reference proteome</keyword>
<sequence>MSTPGDAPFSEALGESKASGRDADTRLQLRYDAAKKSTLIAYLLWFFLGPFGVHRFYLHRIVTGIAYLLLWAIGGLLTFIGVGYLLLAIAAVWQVIDIFLIPGMVRDYNTQLIDRLD</sequence>
<evidence type="ECO:0000256" key="1">
    <source>
        <dbReference type="ARBA" id="ARBA00004141"/>
    </source>
</evidence>
<dbReference type="EMBL" id="CP053923">
    <property type="protein sequence ID" value="QNT68956.1"/>
    <property type="molecule type" value="Genomic_DNA"/>
</dbReference>
<keyword evidence="4 6" id="KW-0472">Membrane</keyword>
<dbReference type="Pfam" id="PF05154">
    <property type="entry name" value="TM2"/>
    <property type="match status" value="1"/>
</dbReference>
<keyword evidence="3 6" id="KW-1133">Transmembrane helix</keyword>
<feature type="transmembrane region" description="Helical" evidence="6">
    <location>
        <begin position="39"/>
        <end position="58"/>
    </location>
</feature>
<evidence type="ECO:0000256" key="3">
    <source>
        <dbReference type="ARBA" id="ARBA00022989"/>
    </source>
</evidence>
<feature type="region of interest" description="Disordered" evidence="5">
    <location>
        <begin position="1"/>
        <end position="22"/>
    </location>
</feature>
<dbReference type="AlphaFoldDB" id="A0A7H1MZS0"/>
<evidence type="ECO:0000256" key="6">
    <source>
        <dbReference type="SAM" id="Phobius"/>
    </source>
</evidence>
<dbReference type="InterPro" id="IPR050932">
    <property type="entry name" value="TM2D1-3-like"/>
</dbReference>
<organism evidence="8 9">
    <name type="scientific">Defluviicoccus vanus</name>
    <dbReference type="NCBI Taxonomy" id="111831"/>
    <lineage>
        <taxon>Bacteria</taxon>
        <taxon>Pseudomonadati</taxon>
        <taxon>Pseudomonadota</taxon>
        <taxon>Alphaproteobacteria</taxon>
        <taxon>Rhodospirillales</taxon>
        <taxon>Rhodospirillaceae</taxon>
        <taxon>Defluviicoccus</taxon>
    </lineage>
</organism>
<accession>A0A7H1MZS0</accession>
<dbReference type="Proteomes" id="UP000516369">
    <property type="component" value="Chromosome"/>
</dbReference>